<sequence>MNEIEKTSNRTSHRFKWQYITLTVTHDENNFGKGFKVSEISTKLW</sequence>
<accession>A0ABW3RLY2</accession>
<organism evidence="1 2">
    <name type="scientific">Sphingobacterium daejeonense</name>
    <dbReference type="NCBI Taxonomy" id="371142"/>
    <lineage>
        <taxon>Bacteria</taxon>
        <taxon>Pseudomonadati</taxon>
        <taxon>Bacteroidota</taxon>
        <taxon>Sphingobacteriia</taxon>
        <taxon>Sphingobacteriales</taxon>
        <taxon>Sphingobacteriaceae</taxon>
        <taxon>Sphingobacterium</taxon>
    </lineage>
</organism>
<name>A0ABW3RLY2_9SPHI</name>
<reference evidence="2" key="1">
    <citation type="journal article" date="2019" name="Int. J. Syst. Evol. Microbiol.">
        <title>The Global Catalogue of Microorganisms (GCM) 10K type strain sequencing project: providing services to taxonomists for standard genome sequencing and annotation.</title>
        <authorList>
            <consortium name="The Broad Institute Genomics Platform"/>
            <consortium name="The Broad Institute Genome Sequencing Center for Infectious Disease"/>
            <person name="Wu L."/>
            <person name="Ma J."/>
        </authorList>
    </citation>
    <scope>NUCLEOTIDE SEQUENCE [LARGE SCALE GENOMIC DNA]</scope>
    <source>
        <strain evidence="2">CCUG 52468</strain>
    </source>
</reference>
<comment type="caution">
    <text evidence="1">The sequence shown here is derived from an EMBL/GenBank/DDBJ whole genome shotgun (WGS) entry which is preliminary data.</text>
</comment>
<gene>
    <name evidence="1" type="ORF">ACFQ2C_11290</name>
</gene>
<dbReference type="EMBL" id="JBHTKY010000016">
    <property type="protein sequence ID" value="MFD1166190.1"/>
    <property type="molecule type" value="Genomic_DNA"/>
</dbReference>
<dbReference type="Proteomes" id="UP001597205">
    <property type="component" value="Unassembled WGS sequence"/>
</dbReference>
<proteinExistence type="predicted"/>
<evidence type="ECO:0000313" key="1">
    <source>
        <dbReference type="EMBL" id="MFD1166190.1"/>
    </source>
</evidence>
<evidence type="ECO:0000313" key="2">
    <source>
        <dbReference type="Proteomes" id="UP001597205"/>
    </source>
</evidence>
<keyword evidence="2" id="KW-1185">Reference proteome</keyword>
<protein>
    <submittedName>
        <fullName evidence="1">Uncharacterized protein</fullName>
    </submittedName>
</protein>